<feature type="active site" description="Proton acceptor" evidence="2">
    <location>
        <position position="152"/>
    </location>
</feature>
<dbReference type="Gene3D" id="3.40.1090.10">
    <property type="entry name" value="Cytosolic phospholipase A2 catalytic domain"/>
    <property type="match status" value="1"/>
</dbReference>
<reference evidence="4 5" key="1">
    <citation type="submission" date="2018-01" db="EMBL/GenBank/DDBJ databases">
        <title>Lactibacter flavus gen. nov., sp. nov., a novel bacterium of the family Propionibacteriaceae isolated from raw milk and dairy products.</title>
        <authorList>
            <person name="Wenning M."/>
            <person name="Breitenwieser F."/>
            <person name="Huptas C."/>
            <person name="von Neubeck M."/>
            <person name="Busse H.-J."/>
            <person name="Scherer S."/>
        </authorList>
    </citation>
    <scope>NUCLEOTIDE SEQUENCE [LARGE SCALE GENOMIC DNA]</scope>
    <source>
        <strain evidence="4 5">VG341</strain>
    </source>
</reference>
<dbReference type="InterPro" id="IPR045943">
    <property type="entry name" value="DUF6363"/>
</dbReference>
<feature type="short sequence motif" description="DGA/G" evidence="2">
    <location>
        <begin position="152"/>
        <end position="154"/>
    </location>
</feature>
<dbReference type="SUPFAM" id="SSF52151">
    <property type="entry name" value="FabD/lysophospholipase-like"/>
    <property type="match status" value="1"/>
</dbReference>
<dbReference type="GO" id="GO:0016787">
    <property type="term" value="F:hydrolase activity"/>
    <property type="evidence" value="ECO:0007669"/>
    <property type="project" value="UniProtKB-UniRule"/>
</dbReference>
<keyword evidence="5" id="KW-1185">Reference proteome</keyword>
<feature type="active site" description="Nucleophile" evidence="2">
    <location>
        <position position="27"/>
    </location>
</feature>
<dbReference type="Proteomes" id="UP000290624">
    <property type="component" value="Unassembled WGS sequence"/>
</dbReference>
<dbReference type="PROSITE" id="PS51635">
    <property type="entry name" value="PNPLA"/>
    <property type="match status" value="1"/>
</dbReference>
<evidence type="ECO:0000313" key="4">
    <source>
        <dbReference type="EMBL" id="RXW32454.1"/>
    </source>
</evidence>
<dbReference type="Pfam" id="PF19890">
    <property type="entry name" value="DUF6363"/>
    <property type="match status" value="1"/>
</dbReference>
<keyword evidence="2" id="KW-0442">Lipid degradation</keyword>
<dbReference type="CDD" id="cd07208">
    <property type="entry name" value="Pat_hypo_Ecoli_yjju_like"/>
    <property type="match status" value="1"/>
</dbReference>
<comment type="caution">
    <text evidence="4">The sequence shown here is derived from an EMBL/GenBank/DDBJ whole genome shotgun (WGS) entry which is preliminary data.</text>
</comment>
<evidence type="ECO:0000256" key="1">
    <source>
        <dbReference type="ARBA" id="ARBA00023098"/>
    </source>
</evidence>
<name>A0A4Q2EJ36_9ACTN</name>
<feature type="short sequence motif" description="GXSXG" evidence="2">
    <location>
        <begin position="25"/>
        <end position="29"/>
    </location>
</feature>
<accession>A0A4Q2EJ36</accession>
<dbReference type="GO" id="GO:0016042">
    <property type="term" value="P:lipid catabolic process"/>
    <property type="evidence" value="ECO:0007669"/>
    <property type="project" value="UniProtKB-UniRule"/>
</dbReference>
<dbReference type="InterPro" id="IPR037483">
    <property type="entry name" value="YjjU-like"/>
</dbReference>
<evidence type="ECO:0000256" key="2">
    <source>
        <dbReference type="PROSITE-ProRule" id="PRU01161"/>
    </source>
</evidence>
<dbReference type="Pfam" id="PF01734">
    <property type="entry name" value="Patatin"/>
    <property type="match status" value="1"/>
</dbReference>
<proteinExistence type="predicted"/>
<keyword evidence="1 2" id="KW-0443">Lipid metabolism</keyword>
<dbReference type="InterPro" id="IPR002641">
    <property type="entry name" value="PNPLA_dom"/>
</dbReference>
<dbReference type="AlphaFoldDB" id="A0A4Q2EJ36"/>
<gene>
    <name evidence="4" type="ORF">C1706_06610</name>
</gene>
<dbReference type="EMBL" id="PPCV01000004">
    <property type="protein sequence ID" value="RXW32454.1"/>
    <property type="molecule type" value="Genomic_DNA"/>
</dbReference>
<evidence type="ECO:0000259" key="3">
    <source>
        <dbReference type="PROSITE" id="PS51635"/>
    </source>
</evidence>
<comment type="caution">
    <text evidence="2">Lacks conserved residue(s) required for the propagation of feature annotation.</text>
</comment>
<organism evidence="4 5">
    <name type="scientific">Propioniciclava flava</name>
    <dbReference type="NCBI Taxonomy" id="2072026"/>
    <lineage>
        <taxon>Bacteria</taxon>
        <taxon>Bacillati</taxon>
        <taxon>Actinomycetota</taxon>
        <taxon>Actinomycetes</taxon>
        <taxon>Propionibacteriales</taxon>
        <taxon>Propionibacteriaceae</taxon>
        <taxon>Propioniciclava</taxon>
    </lineage>
</organism>
<dbReference type="InterPro" id="IPR016035">
    <property type="entry name" value="Acyl_Trfase/lysoPLipase"/>
</dbReference>
<keyword evidence="2" id="KW-0378">Hydrolase</keyword>
<sequence length="280" mass="30848">MRAAYTSAVVVELLKAGLVFPFVAGISAGASNTANYLAGDGPRAKASFTTFAADPRFGGLGTFVRGQGFFNADYIYQHTSAPDEALPYDFDRFVAHPAEMSLTAFRCRDGATVRWSKRDIGTMGDLMVRVQASSTMPVLMPPVTIDDEVYVDGALGESGGIALDAARAVGYTKFFVVLTQERGYIKAPMKYPRFYQAHFRRMPAVADALLTRPARYNATREELFELERSGDAYLFVPDHMPISNSERHVDALERAHALGLEQARREVPAWREYLDVPAGD</sequence>
<feature type="domain" description="PNPLA" evidence="3">
    <location>
        <begin position="1"/>
        <end position="167"/>
    </location>
</feature>
<dbReference type="OrthoDB" id="9802424at2"/>
<evidence type="ECO:0000313" key="5">
    <source>
        <dbReference type="Proteomes" id="UP000290624"/>
    </source>
</evidence>
<protein>
    <submittedName>
        <fullName evidence="4">Patatin family protein</fullName>
    </submittedName>
</protein>